<proteinExistence type="predicted"/>
<reference evidence="2" key="1">
    <citation type="journal article" date="2017" name="Int. J. Syst. Evol. Microbiol.">
        <title>Notoacmeibacter marinus gen. nov., sp. nov., isolated from the gut of a limpet and proposal of Notoacmeibacteraceae fam. nov. in the order Rhizobiales of the class Alphaproteobacteria.</title>
        <authorList>
            <person name="Huang Z."/>
            <person name="Guo F."/>
            <person name="Lai Q."/>
        </authorList>
    </citation>
    <scope>NUCLEOTIDE SEQUENCE [LARGE SCALE GENOMIC DNA]</scope>
    <source>
        <strain evidence="2">XMTR2A4</strain>
    </source>
</reference>
<dbReference type="PANTHER" id="PTHR39338:SF6">
    <property type="entry name" value="BLL5662 PROTEIN"/>
    <property type="match status" value="1"/>
</dbReference>
<dbReference type="EMBL" id="NBYO01000002">
    <property type="protein sequence ID" value="OXT00867.1"/>
    <property type="molecule type" value="Genomic_DNA"/>
</dbReference>
<dbReference type="CDD" id="cd00198">
    <property type="entry name" value="vWFA"/>
    <property type="match status" value="1"/>
</dbReference>
<accession>A0A231UYC9</accession>
<dbReference type="PANTHER" id="PTHR39338">
    <property type="entry name" value="BLL5662 PROTEIN-RELATED"/>
    <property type="match status" value="1"/>
</dbReference>
<dbReference type="RefSeq" id="WP_094077682.1">
    <property type="nucleotide sequence ID" value="NZ_NBYO01000002.1"/>
</dbReference>
<dbReference type="Pfam" id="PF05762">
    <property type="entry name" value="VWA_CoxE"/>
    <property type="match status" value="1"/>
</dbReference>
<dbReference type="InterPro" id="IPR008912">
    <property type="entry name" value="Uncharacterised_CoxE"/>
</dbReference>
<name>A0A231UYC9_9HYPH</name>
<evidence type="ECO:0000313" key="1">
    <source>
        <dbReference type="EMBL" id="OXT00867.1"/>
    </source>
</evidence>
<dbReference type="PIRSF" id="PIRSF010256">
    <property type="entry name" value="CoxE_vWa"/>
    <property type="match status" value="1"/>
</dbReference>
<comment type="caution">
    <text evidence="1">The sequence shown here is derived from an EMBL/GenBank/DDBJ whole genome shotgun (WGS) entry which is preliminary data.</text>
</comment>
<dbReference type="SUPFAM" id="SSF53300">
    <property type="entry name" value="vWA-like"/>
    <property type="match status" value="1"/>
</dbReference>
<dbReference type="Proteomes" id="UP000215405">
    <property type="component" value="Unassembled WGS sequence"/>
</dbReference>
<dbReference type="Gene3D" id="3.40.50.410">
    <property type="entry name" value="von Willebrand factor, type A domain"/>
    <property type="match status" value="1"/>
</dbReference>
<organism evidence="1 2">
    <name type="scientific">Notoacmeibacter marinus</name>
    <dbReference type="NCBI Taxonomy" id="1876515"/>
    <lineage>
        <taxon>Bacteria</taxon>
        <taxon>Pseudomonadati</taxon>
        <taxon>Pseudomonadota</taxon>
        <taxon>Alphaproteobacteria</taxon>
        <taxon>Hyphomicrobiales</taxon>
        <taxon>Notoacmeibacteraceae</taxon>
        <taxon>Notoacmeibacter</taxon>
    </lineage>
</organism>
<dbReference type="InterPro" id="IPR036465">
    <property type="entry name" value="vWFA_dom_sf"/>
</dbReference>
<evidence type="ECO:0000313" key="2">
    <source>
        <dbReference type="Proteomes" id="UP000215405"/>
    </source>
</evidence>
<sequence>MASFGPSIDRALAGSPDKSRLADNIVHFGRTLRKAGMKVGPSTVVTAIEAVMAAGIGSREDFYWTLHSVFVKRREDRATFDEAFRLYWRSRELMEKMIAMFSPTMEKERERQKPKAAEQRVNDALFEQHHHAQPIREKPEIEVDARHTVSGNEILRQKDFAQMSVAELAETRRLIADLHLSMDEVPTRRFRPDMRGRRFDGRATLRSAMRSGGDIILPRYKKRRRIHPPLVALCDISGSMSQYSRVVLHFLHALGHRRKVHSFVFGTRLTNLSRQLRHKDPDEALADVASSVQDWSGGTRIGETLHNFNRDWSRRVLGQGAIVLLITDGLEREGTAQLAQEMERLQKSCKRLIWLNPLLRFDGFEARAAGVRAMLPFVDEFRPVHNMESLAGLCAALSGTIRPGDADPKSWIVDAQPVTPHRYSFVGQETKDGSRQQRPLA</sequence>
<keyword evidence="2" id="KW-1185">Reference proteome</keyword>
<protein>
    <submittedName>
        <fullName evidence="1">VWA domain-containing protein</fullName>
    </submittedName>
</protein>
<dbReference type="AlphaFoldDB" id="A0A231UYC9"/>
<gene>
    <name evidence="1" type="ORF">B7H23_08880</name>
</gene>
<dbReference type="InterPro" id="IPR011195">
    <property type="entry name" value="UCP010256"/>
</dbReference>